<dbReference type="Proteomes" id="UP000193553">
    <property type="component" value="Unassembled WGS sequence"/>
</dbReference>
<accession>A0A1X3G3L3</accession>
<dbReference type="Proteomes" id="UP000193884">
    <property type="component" value="Unassembled WGS sequence"/>
</dbReference>
<dbReference type="AlphaFoldDB" id="A0A1X3G3L3"/>
<comment type="caution">
    <text evidence="2">The sequence shown here is derived from an EMBL/GenBank/DDBJ whole genome shotgun (WGS) entry which is preliminary data.</text>
</comment>
<evidence type="ECO:0000256" key="1">
    <source>
        <dbReference type="SAM" id="MobiDB-lite"/>
    </source>
</evidence>
<keyword evidence="5" id="KW-1185">Reference proteome</keyword>
<proteinExistence type="predicted"/>
<sequence>MGVTMPAIFDLLYREYCRACLAEMRKQLLIPAERPEAPDMWDYNPADHSSDDRTNTPHRTGHRRAEQRPRDRRPLPAQQ</sequence>
<gene>
    <name evidence="3" type="ORF">BST63_05090</name>
    <name evidence="2" type="ORF">BSZ18_04695</name>
</gene>
<evidence type="ECO:0000313" key="5">
    <source>
        <dbReference type="Proteomes" id="UP000193884"/>
    </source>
</evidence>
<reference evidence="4 5" key="1">
    <citation type="submission" date="2017-03" db="EMBL/GenBank/DDBJ databases">
        <title>Whole genome sequences of fourteen strains of Bradyrhizobium canariense and one strain of Bradyrhizobium japonicum isolated from Lupinus (Papilionoideae: Genisteae) species in Algeria.</title>
        <authorList>
            <person name="Crovadore J."/>
            <person name="Chekireb D."/>
            <person name="Brachmann A."/>
            <person name="Chablais R."/>
            <person name="Cochard B."/>
            <person name="Lefort F."/>
        </authorList>
    </citation>
    <scope>NUCLEOTIDE SEQUENCE [LARGE SCALE GENOMIC DNA]</scope>
    <source>
        <strain evidence="2 4">UBMA195</strain>
        <strain evidence="3 5">UBMAN05</strain>
    </source>
</reference>
<dbReference type="EMBL" id="NAFK01000132">
    <property type="protein sequence ID" value="OSJ33746.1"/>
    <property type="molecule type" value="Genomic_DNA"/>
</dbReference>
<evidence type="ECO:0000313" key="4">
    <source>
        <dbReference type="Proteomes" id="UP000193553"/>
    </source>
</evidence>
<name>A0A1X3G3L3_9BRAD</name>
<dbReference type="EMBL" id="NAFI01000144">
    <property type="protein sequence ID" value="OSJ17212.1"/>
    <property type="molecule type" value="Genomic_DNA"/>
</dbReference>
<evidence type="ECO:0000313" key="3">
    <source>
        <dbReference type="EMBL" id="OSJ33746.1"/>
    </source>
</evidence>
<organism evidence="2 4">
    <name type="scientific">Bradyrhizobium canariense</name>
    <dbReference type="NCBI Taxonomy" id="255045"/>
    <lineage>
        <taxon>Bacteria</taxon>
        <taxon>Pseudomonadati</taxon>
        <taxon>Pseudomonadota</taxon>
        <taxon>Alphaproteobacteria</taxon>
        <taxon>Hyphomicrobiales</taxon>
        <taxon>Nitrobacteraceae</taxon>
        <taxon>Bradyrhizobium</taxon>
    </lineage>
</organism>
<feature type="region of interest" description="Disordered" evidence="1">
    <location>
        <begin position="31"/>
        <end position="79"/>
    </location>
</feature>
<feature type="compositionally biased region" description="Basic and acidic residues" evidence="1">
    <location>
        <begin position="63"/>
        <end position="79"/>
    </location>
</feature>
<evidence type="ECO:0000313" key="2">
    <source>
        <dbReference type="EMBL" id="OSJ17212.1"/>
    </source>
</evidence>
<protein>
    <submittedName>
        <fullName evidence="2">Uncharacterized protein</fullName>
    </submittedName>
</protein>